<feature type="region of interest" description="Disordered" evidence="1">
    <location>
        <begin position="66"/>
        <end position="101"/>
    </location>
</feature>
<reference evidence="3 4" key="1">
    <citation type="submission" date="2018-02" db="EMBL/GenBank/DDBJ databases">
        <title>Genomic Encyclopedia of Archaeal and Bacterial Type Strains, Phase II (KMG-II): from individual species to whole genera.</title>
        <authorList>
            <person name="Goeker M."/>
        </authorList>
    </citation>
    <scope>NUCLEOTIDE SEQUENCE [LARGE SCALE GENOMIC DNA]</scope>
    <source>
        <strain evidence="3 4">DSM 29526</strain>
    </source>
</reference>
<evidence type="ECO:0000313" key="4">
    <source>
        <dbReference type="Proteomes" id="UP000237662"/>
    </source>
</evidence>
<keyword evidence="2" id="KW-0812">Transmembrane</keyword>
<dbReference type="Gene3D" id="2.40.160.20">
    <property type="match status" value="1"/>
</dbReference>
<dbReference type="AlphaFoldDB" id="A0A2S6I8H4"/>
<evidence type="ECO:0000313" key="3">
    <source>
        <dbReference type="EMBL" id="PPK87793.1"/>
    </source>
</evidence>
<keyword evidence="2" id="KW-1133">Transmembrane helix</keyword>
<feature type="region of interest" description="Disordered" evidence="1">
    <location>
        <begin position="9"/>
        <end position="28"/>
    </location>
</feature>
<organism evidence="3 4">
    <name type="scientific">Neolewinella xylanilytica</name>
    <dbReference type="NCBI Taxonomy" id="1514080"/>
    <lineage>
        <taxon>Bacteria</taxon>
        <taxon>Pseudomonadati</taxon>
        <taxon>Bacteroidota</taxon>
        <taxon>Saprospiria</taxon>
        <taxon>Saprospirales</taxon>
        <taxon>Lewinellaceae</taxon>
        <taxon>Neolewinella</taxon>
    </lineage>
</organism>
<feature type="transmembrane region" description="Helical" evidence="2">
    <location>
        <begin position="40"/>
        <end position="62"/>
    </location>
</feature>
<protein>
    <submittedName>
        <fullName evidence="3">Uncharacterized protein</fullName>
    </submittedName>
</protein>
<proteinExistence type="predicted"/>
<dbReference type="SUPFAM" id="SSF56925">
    <property type="entry name" value="OMPA-like"/>
    <property type="match status" value="1"/>
</dbReference>
<evidence type="ECO:0000256" key="2">
    <source>
        <dbReference type="SAM" id="Phobius"/>
    </source>
</evidence>
<gene>
    <name evidence="3" type="ORF">CLV84_0746</name>
</gene>
<evidence type="ECO:0000256" key="1">
    <source>
        <dbReference type="SAM" id="MobiDB-lite"/>
    </source>
</evidence>
<keyword evidence="4" id="KW-1185">Reference proteome</keyword>
<dbReference type="RefSeq" id="WP_104418378.1">
    <property type="nucleotide sequence ID" value="NZ_PTJC01000005.1"/>
</dbReference>
<sequence>MLDLEDILRQGSQEPQPGGPPPGGFTELQRRLGQQPAAGAPWLVYFLTLLLFAVAGLAYWSYPTEESTDAKPATTLPALEDGTDLQARNLPATRDSETKAEVGRFTELKRGNLPETVRHRVFLQPTDTLAAIRTTVYRPAEAVTPPLPSRSTRSVPTVPSLRYAAERPILPPVVSSVSPVLQPRRGTWDLRLNLYPNPREPQTSVQTYADEPSVITTQGATGFVVDGQLRMLYQLADLGVSPVKLEPVLQLQLHRRTRAGITFAVGATHFRSDYLLEKAARRFIVEEQDQYVAFRESRFRMWLVSFNAGYEFPTSGKWKPWVQGGIQLALRTMEQDEYRLSTRLNAAGWTQTSSRVVSFPLTTGQDWLIPNAEAGILYRLTGHWLAGLSVGAAPGDYADIQPTLGAEVRFRW</sequence>
<dbReference type="InterPro" id="IPR011250">
    <property type="entry name" value="OMP/PagP_B-barrel"/>
</dbReference>
<keyword evidence="2" id="KW-0472">Membrane</keyword>
<accession>A0A2S6I8H4</accession>
<comment type="caution">
    <text evidence="3">The sequence shown here is derived from an EMBL/GenBank/DDBJ whole genome shotgun (WGS) entry which is preliminary data.</text>
</comment>
<name>A0A2S6I8H4_9BACT</name>
<dbReference type="EMBL" id="PTJC01000005">
    <property type="protein sequence ID" value="PPK87793.1"/>
    <property type="molecule type" value="Genomic_DNA"/>
</dbReference>
<dbReference type="Proteomes" id="UP000237662">
    <property type="component" value="Unassembled WGS sequence"/>
</dbReference>